<feature type="transmembrane region" description="Helical" evidence="2">
    <location>
        <begin position="109"/>
        <end position="130"/>
    </location>
</feature>
<keyword evidence="2" id="KW-1133">Transmembrane helix</keyword>
<organism evidence="3 4">
    <name type="scientific">Pilimelia anulata</name>
    <dbReference type="NCBI Taxonomy" id="53371"/>
    <lineage>
        <taxon>Bacteria</taxon>
        <taxon>Bacillati</taxon>
        <taxon>Actinomycetota</taxon>
        <taxon>Actinomycetes</taxon>
        <taxon>Micromonosporales</taxon>
        <taxon>Micromonosporaceae</taxon>
        <taxon>Pilimelia</taxon>
    </lineage>
</organism>
<feature type="transmembrane region" description="Helical" evidence="2">
    <location>
        <begin position="311"/>
        <end position="330"/>
    </location>
</feature>
<keyword evidence="4" id="KW-1185">Reference proteome</keyword>
<feature type="transmembrane region" description="Helical" evidence="2">
    <location>
        <begin position="150"/>
        <end position="170"/>
    </location>
</feature>
<feature type="transmembrane region" description="Helical" evidence="2">
    <location>
        <begin position="79"/>
        <end position="97"/>
    </location>
</feature>
<evidence type="ECO:0000256" key="2">
    <source>
        <dbReference type="SAM" id="Phobius"/>
    </source>
</evidence>
<name>A0A8J3BCG5_9ACTN</name>
<feature type="transmembrane region" description="Helical" evidence="2">
    <location>
        <begin position="288"/>
        <end position="306"/>
    </location>
</feature>
<evidence type="ECO:0000313" key="4">
    <source>
        <dbReference type="Proteomes" id="UP000649739"/>
    </source>
</evidence>
<feature type="transmembrane region" description="Helical" evidence="2">
    <location>
        <begin position="336"/>
        <end position="358"/>
    </location>
</feature>
<comment type="caution">
    <text evidence="3">The sequence shown here is derived from an EMBL/GenBank/DDBJ whole genome shotgun (WGS) entry which is preliminary data.</text>
</comment>
<sequence>MEQPGDRPARPDESAPAPAGEVAAARSAGPVDPGRLTAALDRLVARGVLTSGQAGAVVQEYGADAPARPEGLRRRLGEIAGYLGASFVVGATTLYLGEEWEALGPARRVAILATMAAVLVAAGVVVQWRAGAPGARWWRPRAGDSVRRRLSSTLLSGAAAVTGFAVYAGFDTSKEPYTPPESATLLATAAGLAVAIAGYLLARSALGQLVVAFGACVVYGNALALLDVHEAAMIGAGLLGLGVVWVGLVWGRLVVERRFGIAIAVTLGLIGAQVVVGGGSGDDNHVDYVGYVLTAIVAAVCFAAYARIREWVVLAGGVIGATVVVPEFLYDITGGSLGASGVMLVAGVTLLAGSLVGLRIRRTPEDGPTPEGDPVPPAP</sequence>
<gene>
    <name evidence="3" type="ORF">GCM10010123_37350</name>
</gene>
<feature type="compositionally biased region" description="Low complexity" evidence="1">
    <location>
        <begin position="14"/>
        <end position="29"/>
    </location>
</feature>
<reference evidence="3" key="2">
    <citation type="submission" date="2020-09" db="EMBL/GenBank/DDBJ databases">
        <authorList>
            <person name="Sun Q."/>
            <person name="Ohkuma M."/>
        </authorList>
    </citation>
    <scope>NUCLEOTIDE SEQUENCE</scope>
    <source>
        <strain evidence="3">JCM 3090</strain>
    </source>
</reference>
<keyword evidence="2" id="KW-0472">Membrane</keyword>
<feature type="transmembrane region" description="Helical" evidence="2">
    <location>
        <begin position="258"/>
        <end position="276"/>
    </location>
</feature>
<feature type="region of interest" description="Disordered" evidence="1">
    <location>
        <begin position="1"/>
        <end position="30"/>
    </location>
</feature>
<protein>
    <recommendedName>
        <fullName evidence="5">DUF2157 domain-containing protein</fullName>
    </recommendedName>
</protein>
<dbReference type="AlphaFoldDB" id="A0A8J3BCG5"/>
<dbReference type="RefSeq" id="WP_189171483.1">
    <property type="nucleotide sequence ID" value="NZ_BMQB01000009.1"/>
</dbReference>
<dbReference type="EMBL" id="BMQB01000009">
    <property type="protein sequence ID" value="GGK03918.1"/>
    <property type="molecule type" value="Genomic_DNA"/>
</dbReference>
<feature type="transmembrane region" description="Helical" evidence="2">
    <location>
        <begin position="232"/>
        <end position="251"/>
    </location>
</feature>
<proteinExistence type="predicted"/>
<accession>A0A8J3BCG5</accession>
<keyword evidence="2" id="KW-0812">Transmembrane</keyword>
<dbReference type="Proteomes" id="UP000649739">
    <property type="component" value="Unassembled WGS sequence"/>
</dbReference>
<feature type="transmembrane region" description="Helical" evidence="2">
    <location>
        <begin position="209"/>
        <end position="226"/>
    </location>
</feature>
<evidence type="ECO:0008006" key="5">
    <source>
        <dbReference type="Google" id="ProtNLM"/>
    </source>
</evidence>
<feature type="compositionally biased region" description="Basic and acidic residues" evidence="1">
    <location>
        <begin position="1"/>
        <end position="13"/>
    </location>
</feature>
<reference evidence="3" key="1">
    <citation type="journal article" date="2014" name="Int. J. Syst. Evol. Microbiol.">
        <title>Complete genome sequence of Corynebacterium casei LMG S-19264T (=DSM 44701T), isolated from a smear-ripened cheese.</title>
        <authorList>
            <consortium name="US DOE Joint Genome Institute (JGI-PGF)"/>
            <person name="Walter F."/>
            <person name="Albersmeier A."/>
            <person name="Kalinowski J."/>
            <person name="Ruckert C."/>
        </authorList>
    </citation>
    <scope>NUCLEOTIDE SEQUENCE</scope>
    <source>
        <strain evidence="3">JCM 3090</strain>
    </source>
</reference>
<evidence type="ECO:0000256" key="1">
    <source>
        <dbReference type="SAM" id="MobiDB-lite"/>
    </source>
</evidence>
<feature type="transmembrane region" description="Helical" evidence="2">
    <location>
        <begin position="182"/>
        <end position="202"/>
    </location>
</feature>
<evidence type="ECO:0000313" key="3">
    <source>
        <dbReference type="EMBL" id="GGK03918.1"/>
    </source>
</evidence>